<accession>A0A4R7UXV3</accession>
<organism evidence="1 2">
    <name type="scientific">Actinophytocola oryzae</name>
    <dbReference type="NCBI Taxonomy" id="502181"/>
    <lineage>
        <taxon>Bacteria</taxon>
        <taxon>Bacillati</taxon>
        <taxon>Actinomycetota</taxon>
        <taxon>Actinomycetes</taxon>
        <taxon>Pseudonocardiales</taxon>
        <taxon>Pseudonocardiaceae</taxon>
    </lineage>
</organism>
<keyword evidence="2" id="KW-1185">Reference proteome</keyword>
<reference evidence="1 2" key="1">
    <citation type="submission" date="2019-03" db="EMBL/GenBank/DDBJ databases">
        <title>Genomic Encyclopedia of Archaeal and Bacterial Type Strains, Phase II (KMG-II): from individual species to whole genera.</title>
        <authorList>
            <person name="Goeker M."/>
        </authorList>
    </citation>
    <scope>NUCLEOTIDE SEQUENCE [LARGE SCALE GENOMIC DNA]</scope>
    <source>
        <strain evidence="1 2">DSM 45499</strain>
    </source>
</reference>
<dbReference type="Proteomes" id="UP000294927">
    <property type="component" value="Unassembled WGS sequence"/>
</dbReference>
<evidence type="ECO:0000313" key="2">
    <source>
        <dbReference type="Proteomes" id="UP000294927"/>
    </source>
</evidence>
<dbReference type="InterPro" id="IPR046342">
    <property type="entry name" value="CBS_dom_sf"/>
</dbReference>
<dbReference type="SUPFAM" id="SSF54631">
    <property type="entry name" value="CBS-domain pair"/>
    <property type="match status" value="1"/>
</dbReference>
<gene>
    <name evidence="1" type="ORF">CLV71_12150</name>
</gene>
<dbReference type="EMBL" id="SOCP01000021">
    <property type="protein sequence ID" value="TDV40984.1"/>
    <property type="molecule type" value="Genomic_DNA"/>
</dbReference>
<evidence type="ECO:0000313" key="1">
    <source>
        <dbReference type="EMBL" id="TDV40984.1"/>
    </source>
</evidence>
<proteinExistence type="predicted"/>
<name>A0A4R7UXV3_9PSEU</name>
<evidence type="ECO:0008006" key="3">
    <source>
        <dbReference type="Google" id="ProtNLM"/>
    </source>
</evidence>
<comment type="caution">
    <text evidence="1">The sequence shown here is derived from an EMBL/GenBank/DDBJ whole genome shotgun (WGS) entry which is preliminary data.</text>
</comment>
<protein>
    <recommendedName>
        <fullName evidence="3">CBS domain-containing protein</fullName>
    </recommendedName>
</protein>
<dbReference type="AlphaFoldDB" id="A0A4R7UXV3"/>
<sequence length="168" mass="17743">MGDDVDPREALAKLEQAEHVVVTTADGSTLGVLDEAELTAFDARDTALAALAQRFPPLLVLADHPDELSGDELVDLAELVGRIDAHHVLLVNEGRPAGVVSRATIATALPLDLLAADVRSGDPDVPALGYVCTRCTPPYHLRLSTPTPDGRPPTCGRIAFHGEMEPDA</sequence>